<evidence type="ECO:0000313" key="4">
    <source>
        <dbReference type="Proteomes" id="UP001324634"/>
    </source>
</evidence>
<keyword evidence="4" id="KW-1185">Reference proteome</keyword>
<gene>
    <name evidence="3" type="ORF">SOO65_08690</name>
</gene>
<feature type="chain" id="PRO_5043937693" evidence="2">
    <location>
        <begin position="19"/>
        <end position="95"/>
    </location>
</feature>
<dbReference type="KEGG" id="psti:SOO65_08690"/>
<keyword evidence="2" id="KW-0732">Signal</keyword>
<dbReference type="AlphaFoldDB" id="A0AAX4HU35"/>
<name>A0AAX4HU35_9BACT</name>
<protein>
    <submittedName>
        <fullName evidence="3">Uncharacterized protein</fullName>
    </submittedName>
</protein>
<feature type="signal peptide" evidence="2">
    <location>
        <begin position="1"/>
        <end position="18"/>
    </location>
</feature>
<accession>A0AAX4HU35</accession>
<reference evidence="3 4" key="1">
    <citation type="submission" date="2023-11" db="EMBL/GenBank/DDBJ databases">
        <title>Peredibacter starrii A3.12.</title>
        <authorList>
            <person name="Mitchell R.J."/>
        </authorList>
    </citation>
    <scope>NUCLEOTIDE SEQUENCE [LARGE SCALE GENOMIC DNA]</scope>
    <source>
        <strain evidence="3 4">A3.12</strain>
    </source>
</reference>
<proteinExistence type="predicted"/>
<organism evidence="3 4">
    <name type="scientific">Peredibacter starrii</name>
    <dbReference type="NCBI Taxonomy" id="28202"/>
    <lineage>
        <taxon>Bacteria</taxon>
        <taxon>Pseudomonadati</taxon>
        <taxon>Bdellovibrionota</taxon>
        <taxon>Bacteriovoracia</taxon>
        <taxon>Bacteriovoracales</taxon>
        <taxon>Bacteriovoracaceae</taxon>
        <taxon>Peredibacter</taxon>
    </lineage>
</organism>
<feature type="region of interest" description="Disordered" evidence="1">
    <location>
        <begin position="70"/>
        <end position="95"/>
    </location>
</feature>
<evidence type="ECO:0000256" key="1">
    <source>
        <dbReference type="SAM" id="MobiDB-lite"/>
    </source>
</evidence>
<dbReference type="EMBL" id="CP139487">
    <property type="protein sequence ID" value="WPU66824.1"/>
    <property type="molecule type" value="Genomic_DNA"/>
</dbReference>
<feature type="compositionally biased region" description="Basic and acidic residues" evidence="1">
    <location>
        <begin position="77"/>
        <end position="95"/>
    </location>
</feature>
<sequence length="95" mass="10577">MKIVTFLAVGLFAVSAFSADDLSGAKKKKTDDIDRKMNALKEYRTCVVGSTTTAMVESCRYRGPEGMMQEEEVIDVEPVKQDVRSDSKKKDSSNY</sequence>
<evidence type="ECO:0000313" key="3">
    <source>
        <dbReference type="EMBL" id="WPU66824.1"/>
    </source>
</evidence>
<dbReference type="Proteomes" id="UP001324634">
    <property type="component" value="Chromosome"/>
</dbReference>
<evidence type="ECO:0000256" key="2">
    <source>
        <dbReference type="SAM" id="SignalP"/>
    </source>
</evidence>
<dbReference type="RefSeq" id="WP_321399417.1">
    <property type="nucleotide sequence ID" value="NZ_CP139487.1"/>
</dbReference>